<protein>
    <submittedName>
        <fullName evidence="8">Cell wall-associated hydrolase, invasion-associated protein</fullName>
    </submittedName>
</protein>
<dbReference type="GO" id="GO:0006508">
    <property type="term" value="P:proteolysis"/>
    <property type="evidence" value="ECO:0007669"/>
    <property type="project" value="UniProtKB-KW"/>
</dbReference>
<keyword evidence="6" id="KW-0732">Signal</keyword>
<dbReference type="GO" id="GO:0008234">
    <property type="term" value="F:cysteine-type peptidase activity"/>
    <property type="evidence" value="ECO:0007669"/>
    <property type="project" value="UniProtKB-KW"/>
</dbReference>
<dbReference type="AlphaFoldDB" id="H8GC23"/>
<evidence type="ECO:0000256" key="2">
    <source>
        <dbReference type="ARBA" id="ARBA00022670"/>
    </source>
</evidence>
<keyword evidence="9" id="KW-1185">Reference proteome</keyword>
<dbReference type="CDD" id="cd14814">
    <property type="entry name" value="Peptidase_M15"/>
    <property type="match status" value="1"/>
</dbReference>
<keyword evidence="4" id="KW-0788">Thiol protease</keyword>
<feature type="signal peptide" evidence="6">
    <location>
        <begin position="1"/>
        <end position="24"/>
    </location>
</feature>
<evidence type="ECO:0000256" key="1">
    <source>
        <dbReference type="ARBA" id="ARBA00007074"/>
    </source>
</evidence>
<dbReference type="OrthoDB" id="1099523at2"/>
<evidence type="ECO:0000259" key="7">
    <source>
        <dbReference type="PROSITE" id="PS51935"/>
    </source>
</evidence>
<dbReference type="Pfam" id="PF00877">
    <property type="entry name" value="NLPC_P60"/>
    <property type="match status" value="1"/>
</dbReference>
<dbReference type="InterPro" id="IPR038765">
    <property type="entry name" value="Papain-like_cys_pep_sf"/>
</dbReference>
<dbReference type="InterPro" id="IPR009045">
    <property type="entry name" value="Zn_M74/Hedgehog-like"/>
</dbReference>
<dbReference type="SUPFAM" id="SSF54001">
    <property type="entry name" value="Cysteine proteinases"/>
    <property type="match status" value="1"/>
</dbReference>
<keyword evidence="3 8" id="KW-0378">Hydrolase</keyword>
<evidence type="ECO:0000256" key="6">
    <source>
        <dbReference type="SAM" id="SignalP"/>
    </source>
</evidence>
<evidence type="ECO:0000313" key="9">
    <source>
        <dbReference type="Proteomes" id="UP000004705"/>
    </source>
</evidence>
<feature type="compositionally biased region" description="Low complexity" evidence="5">
    <location>
        <begin position="271"/>
        <end position="281"/>
    </location>
</feature>
<dbReference type="PROSITE" id="PS51935">
    <property type="entry name" value="NLPC_P60"/>
    <property type="match status" value="1"/>
</dbReference>
<dbReference type="RefSeq" id="WP_005444308.1">
    <property type="nucleotide sequence ID" value="NZ_CM001466.1"/>
</dbReference>
<dbReference type="InterPro" id="IPR000064">
    <property type="entry name" value="NLP_P60_dom"/>
</dbReference>
<dbReference type="Gene3D" id="3.90.1720.10">
    <property type="entry name" value="endopeptidase domain like (from Nostoc punctiforme)"/>
    <property type="match status" value="1"/>
</dbReference>
<dbReference type="HOGENOM" id="CLU_667114_0_0_11"/>
<keyword evidence="2" id="KW-0645">Protease</keyword>
<sequence length="417" mass="42927">MRAFGVSLSMLVALAVSSAPPSQAVPAARAVAGVSGVVEPHSGAAAIQAWRSRLAGLERAGVRIPPVRALLDVDRFPPGLRPARGADGSVQRGVAWAPDPGVLVVPREVTAVVSGALDAVGAPYADDGDGPTAFSCDGLVHSLYRRAGIDVPGSAEAQWATGRRVAFEDAVPGDLVVVGSARYGVQSIGIVVGGGDMVVADARTASVVVAALPGPDAVLGVVRPSLGRRAAEPRAGGDGGAAADRADGAASLSWRCGGLEPSSGGSGPAGPAGRAGPAGPAQRGWAGYPNGLIPGDVLCPLEEEPHALRCDAAYDLAALSAAYEDELGESLCLTDSYRTLEMQLDLQRRKPELSATPGTSTHGWGLAVDLCGGVERFGSEEHRWMRARGPDFGWVLPAWAREGSPREEPWHWEYVRE</sequence>
<feature type="region of interest" description="Disordered" evidence="5">
    <location>
        <begin position="260"/>
        <end position="281"/>
    </location>
</feature>
<reference evidence="8 9" key="1">
    <citation type="journal article" date="2012" name="Stand. Genomic Sci.">
        <title>Genome sequence of the soil bacterium Saccharomonospora azurea type strain (NA-128(T)).</title>
        <authorList>
            <person name="Klenk H.P."/>
            <person name="Held B."/>
            <person name="Lucas S."/>
            <person name="Lapidus A."/>
            <person name="Copeland A."/>
            <person name="Hammon N."/>
            <person name="Pitluck S."/>
            <person name="Goodwin L.A."/>
            <person name="Han C."/>
            <person name="Tapia R."/>
            <person name="Brambilla E.M."/>
            <person name="Potter G."/>
            <person name="Land M."/>
            <person name="Ivanova N."/>
            <person name="Rohde M."/>
            <person name="Goker M."/>
            <person name="Detter J.C."/>
            <person name="Kyrpides N.C."/>
            <person name="Woyke T."/>
        </authorList>
    </citation>
    <scope>NUCLEOTIDE SEQUENCE [LARGE SCALE GENOMIC DNA]</scope>
    <source>
        <strain evidence="8 9">NA-128</strain>
    </source>
</reference>
<dbReference type="Gene3D" id="3.30.1380.10">
    <property type="match status" value="1"/>
</dbReference>
<proteinExistence type="inferred from homology"/>
<comment type="similarity">
    <text evidence="1">Belongs to the peptidase C40 family.</text>
</comment>
<feature type="domain" description="NlpC/P60" evidence="7">
    <location>
        <begin position="106"/>
        <end position="231"/>
    </location>
</feature>
<organism evidence="8 9">
    <name type="scientific">Saccharomonospora azurea NA-128</name>
    <dbReference type="NCBI Taxonomy" id="882081"/>
    <lineage>
        <taxon>Bacteria</taxon>
        <taxon>Bacillati</taxon>
        <taxon>Actinomycetota</taxon>
        <taxon>Actinomycetes</taxon>
        <taxon>Pseudonocardiales</taxon>
        <taxon>Pseudonocardiaceae</taxon>
        <taxon>Saccharomonospora</taxon>
    </lineage>
</organism>
<dbReference type="SUPFAM" id="SSF55166">
    <property type="entry name" value="Hedgehog/DD-peptidase"/>
    <property type="match status" value="1"/>
</dbReference>
<accession>H8GC23</accession>
<dbReference type="EMBL" id="CM001466">
    <property type="protein sequence ID" value="EHY90792.1"/>
    <property type="molecule type" value="Genomic_DNA"/>
</dbReference>
<dbReference type="Pfam" id="PF02557">
    <property type="entry name" value="VanY"/>
    <property type="match status" value="1"/>
</dbReference>
<dbReference type="PANTHER" id="PTHR47053:SF1">
    <property type="entry name" value="MUREIN DD-ENDOPEPTIDASE MEPH-RELATED"/>
    <property type="match status" value="1"/>
</dbReference>
<evidence type="ECO:0000256" key="4">
    <source>
        <dbReference type="ARBA" id="ARBA00022807"/>
    </source>
</evidence>
<dbReference type="Proteomes" id="UP000004705">
    <property type="component" value="Chromosome"/>
</dbReference>
<evidence type="ECO:0000313" key="8">
    <source>
        <dbReference type="EMBL" id="EHY90792.1"/>
    </source>
</evidence>
<feature type="chain" id="PRO_5003612637" evidence="6">
    <location>
        <begin position="25"/>
        <end position="417"/>
    </location>
</feature>
<dbReference type="InterPro" id="IPR051202">
    <property type="entry name" value="Peptidase_C40"/>
</dbReference>
<name>H8GC23_9PSEU</name>
<dbReference type="PANTHER" id="PTHR47053">
    <property type="entry name" value="MUREIN DD-ENDOPEPTIDASE MEPH-RELATED"/>
    <property type="match status" value="1"/>
</dbReference>
<evidence type="ECO:0000256" key="3">
    <source>
        <dbReference type="ARBA" id="ARBA00022801"/>
    </source>
</evidence>
<dbReference type="InterPro" id="IPR003709">
    <property type="entry name" value="VanY-like_core_dom"/>
</dbReference>
<gene>
    <name evidence="8" type="ORF">SacazDRAFT_03935</name>
</gene>
<evidence type="ECO:0000256" key="5">
    <source>
        <dbReference type="SAM" id="MobiDB-lite"/>
    </source>
</evidence>